<gene>
    <name evidence="12" type="primary">AAPC</name>
    <name evidence="12" type="ORF">Bhyg_00985</name>
</gene>
<evidence type="ECO:0000256" key="2">
    <source>
        <dbReference type="ARBA" id="ARBA00001712"/>
    </source>
</evidence>
<evidence type="ECO:0000256" key="3">
    <source>
        <dbReference type="ARBA" id="ARBA00004947"/>
    </source>
</evidence>
<dbReference type="GO" id="GO:0030246">
    <property type="term" value="F:carbohydrate binding"/>
    <property type="evidence" value="ECO:0007669"/>
    <property type="project" value="InterPro"/>
</dbReference>
<proteinExistence type="inferred from homology"/>
<dbReference type="Gene3D" id="2.70.98.10">
    <property type="match status" value="1"/>
</dbReference>
<feature type="coiled-coil region" evidence="10">
    <location>
        <begin position="1020"/>
        <end position="1054"/>
    </location>
</feature>
<dbReference type="GO" id="GO:0047938">
    <property type="term" value="F:glucose-6-phosphate 1-epimerase activity"/>
    <property type="evidence" value="ECO:0007669"/>
    <property type="project" value="UniProtKB-EC"/>
</dbReference>
<dbReference type="CDD" id="cd09020">
    <property type="entry name" value="D-hex-6-P-epi_like"/>
    <property type="match status" value="1"/>
</dbReference>
<evidence type="ECO:0000256" key="4">
    <source>
        <dbReference type="ARBA" id="ARBA00005866"/>
    </source>
</evidence>
<evidence type="ECO:0000256" key="1">
    <source>
        <dbReference type="ARBA" id="ARBA00001096"/>
    </source>
</evidence>
<evidence type="ECO:0000256" key="6">
    <source>
        <dbReference type="ARBA" id="ARBA00021023"/>
    </source>
</evidence>
<dbReference type="GO" id="GO:0005975">
    <property type="term" value="P:carbohydrate metabolic process"/>
    <property type="evidence" value="ECO:0007669"/>
    <property type="project" value="InterPro"/>
</dbReference>
<dbReference type="PANTHER" id="PTHR11122">
    <property type="entry name" value="APOSPORY-ASSOCIATED PROTEIN C-RELATED"/>
    <property type="match status" value="1"/>
</dbReference>
<dbReference type="PANTHER" id="PTHR11122:SF13">
    <property type="entry name" value="GLUCOSE-6-PHOSPHATE 1-EPIMERASE"/>
    <property type="match status" value="1"/>
</dbReference>
<dbReference type="GO" id="GO:0005737">
    <property type="term" value="C:cytoplasm"/>
    <property type="evidence" value="ECO:0007669"/>
    <property type="project" value="TreeGrafter"/>
</dbReference>
<dbReference type="OrthoDB" id="7781784at2759"/>
<keyword evidence="13" id="KW-1185">Reference proteome</keyword>
<dbReference type="SUPFAM" id="SSF74650">
    <property type="entry name" value="Galactose mutarotase-like"/>
    <property type="match status" value="1"/>
</dbReference>
<comment type="pathway">
    <text evidence="3">Carbohydrate metabolism; galactose metabolism.</text>
</comment>
<protein>
    <recommendedName>
        <fullName evidence="6">Galactose mutarotase</fullName>
        <ecNumber evidence="5">5.1.3.15</ecNumber>
    </recommendedName>
    <alternativeName>
        <fullName evidence="8">Aldose 1-epimerase</fullName>
    </alternativeName>
</protein>
<evidence type="ECO:0000256" key="11">
    <source>
        <dbReference type="SAM" id="MobiDB-lite"/>
    </source>
</evidence>
<dbReference type="Pfam" id="PF01263">
    <property type="entry name" value="Aldose_epim"/>
    <property type="match status" value="1"/>
</dbReference>
<dbReference type="InterPro" id="IPR008183">
    <property type="entry name" value="Aldose_1/G6P_1-epimerase"/>
</dbReference>
<dbReference type="InterPro" id="IPR025532">
    <property type="entry name" value="G6P_1-epimerase"/>
</dbReference>
<evidence type="ECO:0000256" key="5">
    <source>
        <dbReference type="ARBA" id="ARBA00012083"/>
    </source>
</evidence>
<feature type="region of interest" description="Disordered" evidence="11">
    <location>
        <begin position="470"/>
        <end position="495"/>
    </location>
</feature>
<evidence type="ECO:0000313" key="12">
    <source>
        <dbReference type="EMBL" id="KAJ6645776.1"/>
    </source>
</evidence>
<dbReference type="EC" id="5.1.3.15" evidence="5"/>
<feature type="coiled-coil region" evidence="10">
    <location>
        <begin position="1087"/>
        <end position="1128"/>
    </location>
</feature>
<keyword evidence="7" id="KW-0413">Isomerase</keyword>
<evidence type="ECO:0000256" key="10">
    <source>
        <dbReference type="SAM" id="Coils"/>
    </source>
</evidence>
<accession>A0A9Q0N8I5</accession>
<evidence type="ECO:0000256" key="8">
    <source>
        <dbReference type="ARBA" id="ARBA00032729"/>
    </source>
</evidence>
<comment type="catalytic activity">
    <reaction evidence="2">
        <text>alpha-D-galactose = beta-D-galactose</text>
        <dbReference type="Rhea" id="RHEA:28675"/>
        <dbReference type="ChEBI" id="CHEBI:27667"/>
        <dbReference type="ChEBI" id="CHEBI:28061"/>
        <dbReference type="EC" id="5.1.3.3"/>
    </reaction>
    <physiologicalReaction direction="right-to-left" evidence="2">
        <dbReference type="Rhea" id="RHEA:28677"/>
    </physiologicalReaction>
</comment>
<reference evidence="12" key="1">
    <citation type="submission" date="2022-07" db="EMBL/GenBank/DDBJ databases">
        <authorList>
            <person name="Trinca V."/>
            <person name="Uliana J.V.C."/>
            <person name="Torres T.T."/>
            <person name="Ward R.J."/>
            <person name="Monesi N."/>
        </authorList>
    </citation>
    <scope>NUCLEOTIDE SEQUENCE</scope>
    <source>
        <strain evidence="12">HSMRA1968</strain>
        <tissue evidence="12">Whole embryos</tissue>
    </source>
</reference>
<dbReference type="InterPro" id="IPR011013">
    <property type="entry name" value="Gal_mutarotase_sf_dom"/>
</dbReference>
<comment type="similarity">
    <text evidence="4">Belongs to the glucose-6-phosphate 1-epimerase family.</text>
</comment>
<comment type="catalytic activity">
    <reaction evidence="1">
        <text>alpha-D-glucose 6-phosphate = beta-D-glucose 6-phosphate</text>
        <dbReference type="Rhea" id="RHEA:16249"/>
        <dbReference type="ChEBI" id="CHEBI:58225"/>
        <dbReference type="ChEBI" id="CHEBI:58247"/>
        <dbReference type="EC" id="5.1.3.15"/>
    </reaction>
</comment>
<dbReference type="Proteomes" id="UP001151699">
    <property type="component" value="Chromosome A"/>
</dbReference>
<feature type="coiled-coil region" evidence="10">
    <location>
        <begin position="387"/>
        <end position="452"/>
    </location>
</feature>
<comment type="caution">
    <text evidence="12">The sequence shown here is derived from an EMBL/GenBank/DDBJ whole genome shotgun (WGS) entry which is preliminary data.</text>
</comment>
<dbReference type="InterPro" id="IPR014718">
    <property type="entry name" value="GH-type_carb-bd"/>
</dbReference>
<evidence type="ECO:0000256" key="9">
    <source>
        <dbReference type="ARBA" id="ARBA00045743"/>
    </source>
</evidence>
<dbReference type="GO" id="GO:0004034">
    <property type="term" value="F:aldose 1-epimerase activity"/>
    <property type="evidence" value="ECO:0007669"/>
    <property type="project" value="UniProtKB-EC"/>
</dbReference>
<dbReference type="EMBL" id="WJQU01000001">
    <property type="protein sequence ID" value="KAJ6645776.1"/>
    <property type="molecule type" value="Genomic_DNA"/>
</dbReference>
<keyword evidence="10" id="KW-0175">Coiled coil</keyword>
<comment type="function">
    <text evidence="9">Mutarotase that catalyzes the interconversion of beta-D-galactose and alpha-D-galactose during galactose metabolism. Beta-D-galactose is metabolized in the liver into glucose 1-phosphate, the primary metabolic fuel, by the action of four enzymes that constitute the Leloir pathway: GALM, GALK1 (galactokinase), GALT (galactose-1-phosphate uridylyltransferase) and GALE (UDP-galactose-4'-epimerase). Involved in the maintenance of the equilibrium between the beta- and alpha-anomers of galactose, therefore ensuring a sufficient supply of the alpha-anomer for GALK1. Also active on D-glucose although shows a preference for galactose over glucose.</text>
</comment>
<feature type="coiled-coil region" evidence="10">
    <location>
        <begin position="1170"/>
        <end position="1266"/>
    </location>
</feature>
<organism evidence="12 13">
    <name type="scientific">Pseudolycoriella hygida</name>
    <dbReference type="NCBI Taxonomy" id="35572"/>
    <lineage>
        <taxon>Eukaryota</taxon>
        <taxon>Metazoa</taxon>
        <taxon>Ecdysozoa</taxon>
        <taxon>Arthropoda</taxon>
        <taxon>Hexapoda</taxon>
        <taxon>Insecta</taxon>
        <taxon>Pterygota</taxon>
        <taxon>Neoptera</taxon>
        <taxon>Endopterygota</taxon>
        <taxon>Diptera</taxon>
        <taxon>Nematocera</taxon>
        <taxon>Sciaroidea</taxon>
        <taxon>Sciaridae</taxon>
        <taxon>Pseudolycoriella</taxon>
    </lineage>
</organism>
<evidence type="ECO:0000313" key="13">
    <source>
        <dbReference type="Proteomes" id="UP001151699"/>
    </source>
</evidence>
<feature type="coiled-coil region" evidence="10">
    <location>
        <begin position="882"/>
        <end position="920"/>
    </location>
</feature>
<sequence length="1349" mass="157815">MSTQFGPWSFGPQHGFARITRWALERPPERLHNGDVEALFSLMDNDFTRSMWNYPFRITYRLILREKELHFHIGVYNPSKDLTFSFNLLLHTYLKVPDVRRCQITGLHGCTFIDKTRDGLIYQEGRDVVTINEFCDRIYQHTPQEHIITNVVSGRKMRLQKYNFPDTVIWNPWADQAREIADFGDDEYPNMVCVESGHVSSPVILLPGTAFEASQILQNKIQIYEEWVKRLLEEISTLVECIQEMENQTARSLDALTQNLNMSRLPDERTNALQNDLSAIVEIIRRARASGKWNTDGIKLEYLTFSDIFGDHQQENDKNPYLELDQPGPKVYTFNIEVDAKHFKATNSDMEMHHGDSTARDIHDIDTEHANRISDLKANNVEQRILFDKMKNRETELLDQIHVLEQENRRLMKCNLDTRVLVEEVATRHDEIKKYKNEIMSLEEQLKTQDKSMCYRDEIIKELRKDCKKLSSSTPPMSSKIFQSTGTPELSKNSYNRKTNITNRLLEIFNFVQSSLQPIKNLIAKHSVETPAVSDQVVQENSQMDSPLSDDGSLFTNSHIDKLTSQMVALQKEIDAKNQLLREKDAVITSLIECGILKDRELSDLRNRISSMECYSYTSYNDNDVRDELIVNLKDNERAKICEINELKRKIESNSSRSEETVNNLRDALDIHIKTINQQQLGNNHLESKIRDLELYISNIDRNYILLQEKYRKLELENCHVSNKDQLSIETYILSEQICDLFNENIQYEKKIDLLHDDNLYLRGEMYLWSQDYNYLEDKFLVYLTETRNAYANISSNETKICETNEENIAEELRNYKNSAQDFKIFKDSIEELSSQLNILSNESKFNLKLIEDSTLLLESFQHLQQENENLKVKHELSLKQIQIVESEANELKSENAALKEDLKSQKEKIEEVKRIESDKNAVIEDLSSKNIELTNKLCEHRHQRDADELLVSHQEYQKAKEMSSQLTNEVSQQKILITDLNQEILRQSLALDKQKDDRYTMSKQLESAFEITEKLKFTIDSNLKSISHLQEENEKLKQELNEHICTIEKVQADQNTKELEMMNKNDSLQQTVEEHIKARRVSDKSLLDLTVQNQKLNQQNEDLISEIVHLKDEIHRLKAQVKSLESNSSLMNDMHGDVEHVRTQLEKLLVNITVVSREEAKFINKVFLFQDKEGELTSLRKQNSLLNQQNATQANNQRTLQNKLNKVIEKYKEIKEEYDLLKNNYEKLCEIKEKLTHSLNVSTNAMDELKEREELSNQLLSKQDEHIRTLLHDRSALKIKMDQMHRDMIILNSRPSSETVARKTKMIKYRSVPSLTTPDDTLQSIQKIRKKIYETRSFWQNGMEEAFK</sequence>
<evidence type="ECO:0000256" key="7">
    <source>
        <dbReference type="ARBA" id="ARBA00023235"/>
    </source>
</evidence>
<name>A0A9Q0N8I5_9DIPT</name>